<keyword evidence="3 6" id="KW-0812">Transmembrane</keyword>
<feature type="transmembrane region" description="Helical" evidence="6">
    <location>
        <begin position="409"/>
        <end position="432"/>
    </location>
</feature>
<feature type="transmembrane region" description="Helical" evidence="6">
    <location>
        <begin position="84"/>
        <end position="108"/>
    </location>
</feature>
<evidence type="ECO:0000256" key="5">
    <source>
        <dbReference type="ARBA" id="ARBA00023136"/>
    </source>
</evidence>
<evidence type="ECO:0000256" key="1">
    <source>
        <dbReference type="ARBA" id="ARBA00004141"/>
    </source>
</evidence>
<gene>
    <name evidence="7" type="ORF">BS50DRAFT_574442</name>
</gene>
<feature type="transmembrane region" description="Helical" evidence="6">
    <location>
        <begin position="283"/>
        <end position="303"/>
    </location>
</feature>
<keyword evidence="2" id="KW-0813">Transport</keyword>
<evidence type="ECO:0000313" key="7">
    <source>
        <dbReference type="EMBL" id="PSN65964.1"/>
    </source>
</evidence>
<accession>A0A2T2NKK1</accession>
<evidence type="ECO:0000256" key="2">
    <source>
        <dbReference type="ARBA" id="ARBA00022448"/>
    </source>
</evidence>
<feature type="transmembrane region" description="Helical" evidence="6">
    <location>
        <begin position="240"/>
        <end position="262"/>
    </location>
</feature>
<dbReference type="InterPro" id="IPR002293">
    <property type="entry name" value="AA/rel_permease1"/>
</dbReference>
<dbReference type="STRING" id="1448308.A0A2T2NKK1"/>
<comment type="subcellular location">
    <subcellularLocation>
        <location evidence="1">Membrane</location>
        <topology evidence="1">Multi-pass membrane protein</topology>
    </subcellularLocation>
</comment>
<feature type="transmembrane region" description="Helical" evidence="6">
    <location>
        <begin position="323"/>
        <end position="351"/>
    </location>
</feature>
<feature type="transmembrane region" description="Helical" evidence="6">
    <location>
        <begin position="129"/>
        <end position="161"/>
    </location>
</feature>
<evidence type="ECO:0000256" key="6">
    <source>
        <dbReference type="SAM" id="Phobius"/>
    </source>
</evidence>
<feature type="transmembrane region" description="Helical" evidence="6">
    <location>
        <begin position="469"/>
        <end position="495"/>
    </location>
</feature>
<feature type="transmembrane region" description="Helical" evidence="6">
    <location>
        <begin position="48"/>
        <end position="72"/>
    </location>
</feature>
<dbReference type="GO" id="GO:0022857">
    <property type="term" value="F:transmembrane transporter activity"/>
    <property type="evidence" value="ECO:0007669"/>
    <property type="project" value="InterPro"/>
</dbReference>
<dbReference type="GO" id="GO:0016020">
    <property type="term" value="C:membrane"/>
    <property type="evidence" value="ECO:0007669"/>
    <property type="project" value="UniProtKB-SubCell"/>
</dbReference>
<dbReference type="PANTHER" id="PTHR45649">
    <property type="entry name" value="AMINO-ACID PERMEASE BAT1"/>
    <property type="match status" value="1"/>
</dbReference>
<dbReference type="Gene3D" id="1.20.1740.10">
    <property type="entry name" value="Amino acid/polyamine transporter I"/>
    <property type="match status" value="1"/>
</dbReference>
<dbReference type="Proteomes" id="UP000240883">
    <property type="component" value="Unassembled WGS sequence"/>
</dbReference>
<dbReference type="OrthoDB" id="3257095at2759"/>
<evidence type="ECO:0000313" key="8">
    <source>
        <dbReference type="Proteomes" id="UP000240883"/>
    </source>
</evidence>
<organism evidence="7 8">
    <name type="scientific">Corynespora cassiicola Philippines</name>
    <dbReference type="NCBI Taxonomy" id="1448308"/>
    <lineage>
        <taxon>Eukaryota</taxon>
        <taxon>Fungi</taxon>
        <taxon>Dikarya</taxon>
        <taxon>Ascomycota</taxon>
        <taxon>Pezizomycotina</taxon>
        <taxon>Dothideomycetes</taxon>
        <taxon>Pleosporomycetidae</taxon>
        <taxon>Pleosporales</taxon>
        <taxon>Corynesporascaceae</taxon>
        <taxon>Corynespora</taxon>
    </lineage>
</organism>
<feature type="transmembrane region" description="Helical" evidence="6">
    <location>
        <begin position="205"/>
        <end position="228"/>
    </location>
</feature>
<feature type="transmembrane region" description="Helical" evidence="6">
    <location>
        <begin position="383"/>
        <end position="403"/>
    </location>
</feature>
<dbReference type="EMBL" id="KZ678136">
    <property type="protein sequence ID" value="PSN65964.1"/>
    <property type="molecule type" value="Genomic_DNA"/>
</dbReference>
<dbReference type="Pfam" id="PF13520">
    <property type="entry name" value="AA_permease_2"/>
    <property type="match status" value="1"/>
</dbReference>
<feature type="transmembrane region" description="Helical" evidence="6">
    <location>
        <begin position="173"/>
        <end position="193"/>
    </location>
</feature>
<dbReference type="PANTHER" id="PTHR45649:SF1">
    <property type="entry name" value="TRANSPORTER, PUTATIVE (EUROFUNG)-RELATED"/>
    <property type="match status" value="1"/>
</dbReference>
<protein>
    <submittedName>
        <fullName evidence="7">Putative GABA transporter</fullName>
    </submittedName>
</protein>
<feature type="transmembrane region" description="Helical" evidence="6">
    <location>
        <begin position="501"/>
        <end position="522"/>
    </location>
</feature>
<reference evidence="7 8" key="1">
    <citation type="journal article" date="2018" name="Front. Microbiol.">
        <title>Genome-Wide Analysis of Corynespora cassiicola Leaf Fall Disease Putative Effectors.</title>
        <authorList>
            <person name="Lopez D."/>
            <person name="Ribeiro S."/>
            <person name="Label P."/>
            <person name="Fumanal B."/>
            <person name="Venisse J.S."/>
            <person name="Kohler A."/>
            <person name="de Oliveira R.R."/>
            <person name="Labutti K."/>
            <person name="Lipzen A."/>
            <person name="Lail K."/>
            <person name="Bauer D."/>
            <person name="Ohm R.A."/>
            <person name="Barry K.W."/>
            <person name="Spatafora J."/>
            <person name="Grigoriev I.V."/>
            <person name="Martin F.M."/>
            <person name="Pujade-Renaud V."/>
        </authorList>
    </citation>
    <scope>NUCLEOTIDE SEQUENCE [LARGE SCALE GENOMIC DNA]</scope>
    <source>
        <strain evidence="7 8">Philippines</strain>
    </source>
</reference>
<keyword evidence="8" id="KW-1185">Reference proteome</keyword>
<dbReference type="AlphaFoldDB" id="A0A2T2NKK1"/>
<evidence type="ECO:0000256" key="3">
    <source>
        <dbReference type="ARBA" id="ARBA00022692"/>
    </source>
</evidence>
<name>A0A2T2NKK1_CORCC</name>
<evidence type="ECO:0000256" key="4">
    <source>
        <dbReference type="ARBA" id="ARBA00022989"/>
    </source>
</evidence>
<dbReference type="PIRSF" id="PIRSF006060">
    <property type="entry name" value="AA_transporter"/>
    <property type="match status" value="1"/>
</dbReference>
<sequence length="538" mass="57885">MADRYDLETIELQEKGIVRRATSRNVSDDRDSEVLAGIGKKQVLKRQFGFMSMLGFSCTLMGTWAGLLGFFAGPLANGGPAGSVYGFIFSWLGVLTVMACLSELASMAPTSGGQYHYVAMLAPLRCQKSLSYAAGWATVCAWQAAVNACCLPMSTIVQGLIILNNPSYPAERWHATLITYAFLVLALFVNTYLSKHFAKLEGVILVIYILGFLAVVISLSALGTHVSMDAVFHSWNNEGGWSSLALAWFVSSSSFAAAFAGADGATHMSEEIHNAAVIVPRSMITSVVINGIFGFAALMALLFSLSDVEGALATPVGFPFIYVFQSAVGVNGATALTCLHVSLGIFGSWAIMATASRQMWAFARDKGLPGSSYLSRVEPNTSLPLHSIAVTMLIGLLIPLIYIGTATGFNAVVSLIVSSFYISFILPLYLLLWRRTTGAIHLPVEGEPALKNTPGSQHLIWGPWRMPPLIGIIVNAIACIFLTIILAFSCFPGMADVDKDTMNYSAVVTGGVIIFAMVYYVFQGRKTYKGPTIEIHHN</sequence>
<keyword evidence="4 6" id="KW-1133">Transmembrane helix</keyword>
<proteinExistence type="predicted"/>
<keyword evidence="5 6" id="KW-0472">Membrane</keyword>